<reference evidence="1" key="1">
    <citation type="submission" date="2020-06" db="EMBL/GenBank/DDBJ databases">
        <title>Unique genomic features of the anaerobic methanotrophic archaea.</title>
        <authorList>
            <person name="Chadwick G.L."/>
            <person name="Skennerton C.T."/>
            <person name="Laso-Perez R."/>
            <person name="Leu A.O."/>
            <person name="Speth D.R."/>
            <person name="Yu H."/>
            <person name="Morgan-Lang C."/>
            <person name="Hatzenpichler R."/>
            <person name="Goudeau D."/>
            <person name="Malmstrom R."/>
            <person name="Brazelton W.J."/>
            <person name="Woyke T."/>
            <person name="Hallam S.J."/>
            <person name="Tyson G.W."/>
            <person name="Wegener G."/>
            <person name="Boetius A."/>
            <person name="Orphan V."/>
        </authorList>
    </citation>
    <scope>NUCLEOTIDE SEQUENCE</scope>
</reference>
<gene>
    <name evidence="1" type="ORF">LBDBNMAG_00025</name>
</gene>
<sequence>MSFNNQAQTLIEALSPTADKMGNKDFPKFAYLLLFAKRHLPFIFIKF</sequence>
<dbReference type="AlphaFoldDB" id="A0A7G9Z0V6"/>
<evidence type="ECO:0000313" key="1">
    <source>
        <dbReference type="EMBL" id="QNO53890.1"/>
    </source>
</evidence>
<name>A0A7G9Z0V6_9EURY</name>
<protein>
    <submittedName>
        <fullName evidence="1">Uncharacterized protein</fullName>
    </submittedName>
</protein>
<dbReference type="EMBL" id="MT631554">
    <property type="protein sequence ID" value="QNO53890.1"/>
    <property type="molecule type" value="Genomic_DNA"/>
</dbReference>
<organism evidence="1">
    <name type="scientific">Candidatus Methanophagaceae archaeon ANME-1 ERB6</name>
    <dbReference type="NCBI Taxonomy" id="2759912"/>
    <lineage>
        <taxon>Archaea</taxon>
        <taxon>Methanobacteriati</taxon>
        <taxon>Methanobacteriota</taxon>
        <taxon>Stenosarchaea group</taxon>
        <taxon>Methanomicrobia</taxon>
        <taxon>Candidatus Methanophagales</taxon>
        <taxon>Candidatus Methanophagaceae</taxon>
    </lineage>
</organism>
<accession>A0A7G9Z0V6</accession>
<proteinExistence type="predicted"/>